<dbReference type="GO" id="GO:0030234">
    <property type="term" value="F:enzyme regulator activity"/>
    <property type="evidence" value="ECO:0007669"/>
    <property type="project" value="InterPro"/>
</dbReference>
<dbReference type="Proteomes" id="UP000010809">
    <property type="component" value="Chromosome"/>
</dbReference>
<dbReference type="AlphaFoldDB" id="L0E1V5"/>
<proteinExistence type="predicted"/>
<dbReference type="Gene3D" id="3.30.70.120">
    <property type="match status" value="1"/>
</dbReference>
<keyword evidence="2" id="KW-1185">Reference proteome</keyword>
<dbReference type="HOGENOM" id="CLU_169009_2_0_6"/>
<dbReference type="Pfam" id="PF00543">
    <property type="entry name" value="P-II"/>
    <property type="match status" value="1"/>
</dbReference>
<dbReference type="KEGG" id="tni:TVNIR_2979"/>
<dbReference type="SUPFAM" id="SSF54913">
    <property type="entry name" value="GlnB-like"/>
    <property type="match status" value="1"/>
</dbReference>
<organism evidence="1 2">
    <name type="scientific">Thioalkalivibrio nitratireducens (strain DSM 14787 / UNIQEM 213 / ALEN2)</name>
    <dbReference type="NCBI Taxonomy" id="1255043"/>
    <lineage>
        <taxon>Bacteria</taxon>
        <taxon>Pseudomonadati</taxon>
        <taxon>Pseudomonadota</taxon>
        <taxon>Gammaproteobacteria</taxon>
        <taxon>Chromatiales</taxon>
        <taxon>Ectothiorhodospiraceae</taxon>
        <taxon>Thioalkalivibrio</taxon>
    </lineage>
</organism>
<evidence type="ECO:0000313" key="1">
    <source>
        <dbReference type="EMBL" id="AGA34616.1"/>
    </source>
</evidence>
<dbReference type="InterPro" id="IPR015867">
    <property type="entry name" value="N-reg_PII/ATP_PRibTrfase_C"/>
</dbReference>
<accession>L0E1V5</accession>
<reference evidence="1" key="1">
    <citation type="submission" date="2015-12" db="EMBL/GenBank/DDBJ databases">
        <authorList>
            <person name="Tikhonova T.V."/>
            <person name="Pavlov A.R."/>
            <person name="Beletsky A.V."/>
            <person name="Mardanov A.V."/>
            <person name="Sorokin D.Y."/>
            <person name="Ravin N.V."/>
            <person name="Popov V.O."/>
        </authorList>
    </citation>
    <scope>NUCLEOTIDE SEQUENCE</scope>
    <source>
        <strain evidence="1">DSM 14787</strain>
    </source>
</reference>
<name>L0E1V5_THIND</name>
<dbReference type="STRING" id="1255043.TVNIR_2979"/>
<dbReference type="PATRIC" id="fig|1255043.3.peg.3005"/>
<dbReference type="InterPro" id="IPR011322">
    <property type="entry name" value="N-reg_PII-like_a/b"/>
</dbReference>
<dbReference type="InterPro" id="IPR002187">
    <property type="entry name" value="N-reg_PII"/>
</dbReference>
<dbReference type="RefSeq" id="WP_015259724.1">
    <property type="nucleotide sequence ID" value="NC_019902.2"/>
</dbReference>
<dbReference type="GO" id="GO:0006808">
    <property type="term" value="P:regulation of nitrogen utilization"/>
    <property type="evidence" value="ECO:0007669"/>
    <property type="project" value="InterPro"/>
</dbReference>
<gene>
    <name evidence="1" type="ordered locus">TVNIR_2979</name>
</gene>
<sequence length="106" mass="11824">MPSLYPEKLVTIITTDVLEAWLAKIVRKRGASGYTVVRARGAGSSGEQSSMLDVDTNIKFHVILPEERLAGMLEGLECMMKKGHHLTVFVSEVSVLHPEKYERPLE</sequence>
<dbReference type="OrthoDB" id="330665at2"/>
<dbReference type="EMBL" id="CP003989">
    <property type="protein sequence ID" value="AGA34616.1"/>
    <property type="molecule type" value="Genomic_DNA"/>
</dbReference>
<protein>
    <submittedName>
        <fullName evidence="1">Nitrogen regulatory protein P-II</fullName>
    </submittedName>
</protein>
<evidence type="ECO:0000313" key="2">
    <source>
        <dbReference type="Proteomes" id="UP000010809"/>
    </source>
</evidence>